<evidence type="ECO:0000313" key="3">
    <source>
        <dbReference type="Proteomes" id="UP000236161"/>
    </source>
</evidence>
<dbReference type="EMBL" id="KZ451885">
    <property type="protein sequence ID" value="PKA66878.1"/>
    <property type="molecule type" value="Genomic_DNA"/>
</dbReference>
<gene>
    <name evidence="2" type="ORF">AXF42_Ash003535</name>
</gene>
<evidence type="ECO:0000313" key="2">
    <source>
        <dbReference type="EMBL" id="PKA66878.1"/>
    </source>
</evidence>
<accession>A0A2I0BGF4</accession>
<organism evidence="2 3">
    <name type="scientific">Apostasia shenzhenica</name>
    <dbReference type="NCBI Taxonomy" id="1088818"/>
    <lineage>
        <taxon>Eukaryota</taxon>
        <taxon>Viridiplantae</taxon>
        <taxon>Streptophyta</taxon>
        <taxon>Embryophyta</taxon>
        <taxon>Tracheophyta</taxon>
        <taxon>Spermatophyta</taxon>
        <taxon>Magnoliopsida</taxon>
        <taxon>Liliopsida</taxon>
        <taxon>Asparagales</taxon>
        <taxon>Orchidaceae</taxon>
        <taxon>Apostasioideae</taxon>
        <taxon>Apostasia</taxon>
    </lineage>
</organism>
<feature type="region of interest" description="Disordered" evidence="1">
    <location>
        <begin position="1"/>
        <end position="70"/>
    </location>
</feature>
<keyword evidence="3" id="KW-1185">Reference proteome</keyword>
<reference evidence="2 3" key="1">
    <citation type="journal article" date="2017" name="Nature">
        <title>The Apostasia genome and the evolution of orchids.</title>
        <authorList>
            <person name="Zhang G.Q."/>
            <person name="Liu K.W."/>
            <person name="Li Z."/>
            <person name="Lohaus R."/>
            <person name="Hsiao Y.Y."/>
            <person name="Niu S.C."/>
            <person name="Wang J.Y."/>
            <person name="Lin Y.C."/>
            <person name="Xu Q."/>
            <person name="Chen L.J."/>
            <person name="Yoshida K."/>
            <person name="Fujiwara S."/>
            <person name="Wang Z.W."/>
            <person name="Zhang Y.Q."/>
            <person name="Mitsuda N."/>
            <person name="Wang M."/>
            <person name="Liu G.H."/>
            <person name="Pecoraro L."/>
            <person name="Huang H.X."/>
            <person name="Xiao X.J."/>
            <person name="Lin M."/>
            <person name="Wu X.Y."/>
            <person name="Wu W.L."/>
            <person name="Chen Y.Y."/>
            <person name="Chang S.B."/>
            <person name="Sakamoto S."/>
            <person name="Ohme-Takagi M."/>
            <person name="Yagi M."/>
            <person name="Zeng S.J."/>
            <person name="Shen C.Y."/>
            <person name="Yeh C.M."/>
            <person name="Luo Y.B."/>
            <person name="Tsai W.C."/>
            <person name="Van de Peer Y."/>
            <person name="Liu Z.J."/>
        </authorList>
    </citation>
    <scope>NUCLEOTIDE SEQUENCE [LARGE SCALE GENOMIC DNA]</scope>
    <source>
        <strain evidence="3">cv. Shenzhen</strain>
        <tissue evidence="2">Stem</tissue>
    </source>
</reference>
<evidence type="ECO:0000256" key="1">
    <source>
        <dbReference type="SAM" id="MobiDB-lite"/>
    </source>
</evidence>
<dbReference type="Proteomes" id="UP000236161">
    <property type="component" value="Unassembled WGS sequence"/>
</dbReference>
<dbReference type="AlphaFoldDB" id="A0A2I0BGF4"/>
<proteinExistence type="predicted"/>
<sequence>MTSSPPLLRGLRRPKRGGSRAAAGRRPRVVVQLSPVLPGHEAPPYRRRGRRLPLRHPIHRGLRSHRRRRGLRLRRRRRRLLGARLDGRRRGHNKGSLVLRHLCHGGACRRRRKLHNPVEKQARRTYGGDEFMNL</sequence>
<protein>
    <submittedName>
        <fullName evidence="2">Uncharacterized protein</fullName>
    </submittedName>
</protein>
<feature type="compositionally biased region" description="Basic residues" evidence="1">
    <location>
        <begin position="45"/>
        <end position="70"/>
    </location>
</feature>
<feature type="compositionally biased region" description="Basic residues" evidence="1">
    <location>
        <begin position="10"/>
        <end position="28"/>
    </location>
</feature>
<name>A0A2I0BGF4_9ASPA</name>